<evidence type="ECO:0000313" key="3">
    <source>
        <dbReference type="Proteomes" id="UP000609849"/>
    </source>
</evidence>
<dbReference type="RefSeq" id="WP_153971672.1">
    <property type="nucleotide sequence ID" value="NZ_JACRWE010000003.1"/>
</dbReference>
<proteinExistence type="predicted"/>
<keyword evidence="1" id="KW-1133">Transmembrane helix</keyword>
<feature type="transmembrane region" description="Helical" evidence="1">
    <location>
        <begin position="20"/>
        <end position="38"/>
    </location>
</feature>
<keyword evidence="1" id="KW-0812">Transmembrane</keyword>
<evidence type="ECO:0000313" key="2">
    <source>
        <dbReference type="EMBL" id="MBC5996860.1"/>
    </source>
</evidence>
<reference evidence="2 3" key="1">
    <citation type="submission" date="2020-08" db="EMBL/GenBank/DDBJ databases">
        <authorList>
            <person name="Liu C."/>
            <person name="Sun Q."/>
        </authorList>
    </citation>
    <scope>NUCLEOTIDE SEQUENCE [LARGE SCALE GENOMIC DNA]</scope>
    <source>
        <strain evidence="2 3">NSJ-18</strain>
    </source>
</reference>
<accession>A0ABR7JPT0</accession>
<keyword evidence="1" id="KW-0472">Membrane</keyword>
<comment type="caution">
    <text evidence="2">The sequence shown here is derived from an EMBL/GenBank/DDBJ whole genome shotgun (WGS) entry which is preliminary data.</text>
</comment>
<protein>
    <submittedName>
        <fullName evidence="2">Uncharacterized protein</fullName>
    </submittedName>
</protein>
<evidence type="ECO:0000256" key="1">
    <source>
        <dbReference type="SAM" id="Phobius"/>
    </source>
</evidence>
<keyword evidence="3" id="KW-1185">Reference proteome</keyword>
<sequence length="55" mass="6658">MYLLRDKCKNFLNGKKRRYLILPIYILYVVVFVLILGVCTENLWDELIKWAHKNS</sequence>
<gene>
    <name evidence="2" type="ORF">H8923_08815</name>
</gene>
<dbReference type="Proteomes" id="UP000609849">
    <property type="component" value="Unassembled WGS sequence"/>
</dbReference>
<name>A0ABR7JPT0_9FIRM</name>
<organism evidence="2 3">
    <name type="scientific">Romboutsia faecis</name>
    <dbReference type="NCBI Taxonomy" id="2764597"/>
    <lineage>
        <taxon>Bacteria</taxon>
        <taxon>Bacillati</taxon>
        <taxon>Bacillota</taxon>
        <taxon>Clostridia</taxon>
        <taxon>Peptostreptococcales</taxon>
        <taxon>Peptostreptococcaceae</taxon>
        <taxon>Romboutsia</taxon>
    </lineage>
</organism>
<dbReference type="EMBL" id="JACRWE010000003">
    <property type="protein sequence ID" value="MBC5996860.1"/>
    <property type="molecule type" value="Genomic_DNA"/>
</dbReference>